<dbReference type="Pfam" id="PF00128">
    <property type="entry name" value="Alpha-amylase"/>
    <property type="match status" value="1"/>
</dbReference>
<proteinExistence type="predicted"/>
<feature type="domain" description="Glycosyl hydrolase family 13 catalytic" evidence="1">
    <location>
        <begin position="17"/>
        <end position="674"/>
    </location>
</feature>
<dbReference type="Gene3D" id="1.10.150.200">
    <property type="entry name" value="Maltooligosyl trehalose synthase, domain 3"/>
    <property type="match status" value="1"/>
</dbReference>
<dbReference type="Gene3D" id="3.20.20.80">
    <property type="entry name" value="Glycosidases"/>
    <property type="match status" value="1"/>
</dbReference>
<dbReference type="Proteomes" id="UP001519295">
    <property type="component" value="Unassembled WGS sequence"/>
</dbReference>
<evidence type="ECO:0000313" key="3">
    <source>
        <dbReference type="Proteomes" id="UP001519295"/>
    </source>
</evidence>
<dbReference type="NCBIfam" id="TIGR02401">
    <property type="entry name" value="trehalose_TreY"/>
    <property type="match status" value="1"/>
</dbReference>
<dbReference type="InterPro" id="IPR017853">
    <property type="entry name" value="GH"/>
</dbReference>
<dbReference type="InterPro" id="IPR006047">
    <property type="entry name" value="GH13_cat_dom"/>
</dbReference>
<dbReference type="InterPro" id="IPR013797">
    <property type="entry name" value="Maltooligo_trehalose_synth_4"/>
</dbReference>
<sequence>MSRLPGSTYRLQFSKDRTFADARALTGYLDRLGIGALYASPLLESTTGSNHGYDVVDPTRISVERGGEPGLRALLATLREHGLTLLLDIVPNHLGVARPAENPWWWDVLTHGPASRWAHHFDIDWGAEALLIPVLDADEAGALEKLEVVDGELRYHEHRFPIAPGTGEGTPQQVHDRQHYRLVSWRRGTAELTYRRFFDVSDLAAVRVEDPAVFHDTHATVLELLRSDPTIIGLRVDHPDGLSDPGGYARALRAEIGPDRWLLVEKILGVGEDLPTSWPVDGTSGYEALREVCGVFVDPDGAGLLTQFTAEHTGQKRSAHAVEDDGRHLVVDRILVAEVRRIADAFRAGPGADARLTGVDLADVTATDLHDAVAEFLCGFPVYRSYLTPRIAEGRAWADTAVSVARTRRPDLGAVLTALHTGLVAQPGSEYATRLQQTSGMVTAKGVEDTAFYRYNRLVALNEVGGDPARFGVSPPEFHAGLAHREAARSRTMTTLSTHDTKRSEDVRARLAVLAERAGEWAERMRRWSVRHPLPDRSLELLAWQSLVGAWPIPADRLAAYLGKASKEAKLVTSHTDAVPEVDAAVAQWPSSVLADTELVAEIEAFVTEISGPGWSNSLGQKLLQLAGPGVPDVYQGTELFEYSLVDPDNRRPVDFDVRQRLLEQIDTGLQPSIDASGAAKLLVTAATARLRRYRPELFTGYGPLHAEGGAAEHAVAFSRGGGALVAVATRLPERLEQRGGWGDTVLPLPGGFTDWHDMIADRPVDGAAPALANLLDRYPVALLVRPA</sequence>
<dbReference type="PANTHER" id="PTHR10357">
    <property type="entry name" value="ALPHA-AMYLASE FAMILY MEMBER"/>
    <property type="match status" value="1"/>
</dbReference>
<dbReference type="CDD" id="cd11336">
    <property type="entry name" value="AmyAc_MTSase"/>
    <property type="match status" value="1"/>
</dbReference>
<dbReference type="RefSeq" id="WP_210031108.1">
    <property type="nucleotide sequence ID" value="NZ_JAGINU010000001.1"/>
</dbReference>
<evidence type="ECO:0000313" key="2">
    <source>
        <dbReference type="EMBL" id="MBP2369226.1"/>
    </source>
</evidence>
<dbReference type="EMBL" id="JAGINU010000001">
    <property type="protein sequence ID" value="MBP2369226.1"/>
    <property type="molecule type" value="Genomic_DNA"/>
</dbReference>
<reference evidence="2 3" key="1">
    <citation type="submission" date="2021-03" db="EMBL/GenBank/DDBJ databases">
        <title>Sequencing the genomes of 1000 actinobacteria strains.</title>
        <authorList>
            <person name="Klenk H.-P."/>
        </authorList>
    </citation>
    <scope>NUCLEOTIDE SEQUENCE [LARGE SCALE GENOMIC DNA]</scope>
    <source>
        <strain evidence="2 3">DSM 45256</strain>
    </source>
</reference>
<accession>A0ABS4VZ57</accession>
<keyword evidence="3" id="KW-1185">Reference proteome</keyword>
<dbReference type="InterPro" id="IPR012767">
    <property type="entry name" value="Trehalose_TreY"/>
</dbReference>
<comment type="caution">
    <text evidence="2">The sequence shown here is derived from an EMBL/GenBank/DDBJ whole genome shotgun (WGS) entry which is preliminary data.</text>
</comment>
<gene>
    <name evidence="2" type="ORF">JOF36_004922</name>
</gene>
<organism evidence="2 3">
    <name type="scientific">Pseudonocardia parietis</name>
    <dbReference type="NCBI Taxonomy" id="570936"/>
    <lineage>
        <taxon>Bacteria</taxon>
        <taxon>Bacillati</taxon>
        <taxon>Actinomycetota</taxon>
        <taxon>Actinomycetes</taxon>
        <taxon>Pseudonocardiales</taxon>
        <taxon>Pseudonocardiaceae</taxon>
        <taxon>Pseudonocardia</taxon>
    </lineage>
</organism>
<evidence type="ECO:0000259" key="1">
    <source>
        <dbReference type="SMART" id="SM00642"/>
    </source>
</evidence>
<name>A0ABS4VZ57_9PSEU</name>
<dbReference type="SMART" id="SM00642">
    <property type="entry name" value="Aamy"/>
    <property type="match status" value="1"/>
</dbReference>
<dbReference type="Gene3D" id="3.30.1590.10">
    <property type="entry name" value="Maltooligosyl trehalose synthase, domain 2"/>
    <property type="match status" value="1"/>
</dbReference>
<dbReference type="EC" id="5.4.99.15" evidence="2"/>
<dbReference type="GO" id="GO:0047470">
    <property type="term" value="F:(1,4)-alpha-D-glucan 1-alpha-D-glucosylmutase activity"/>
    <property type="evidence" value="ECO:0007669"/>
    <property type="project" value="UniProtKB-EC"/>
</dbReference>
<keyword evidence="2" id="KW-0413">Isomerase</keyword>
<protein>
    <submittedName>
        <fullName evidence="2">(1-&gt;4)-alpha-D-glucan 1-alpha-D-glucosylmutase</fullName>
        <ecNumber evidence="2">5.4.99.15</ecNumber>
    </submittedName>
</protein>
<dbReference type="SUPFAM" id="SSF51445">
    <property type="entry name" value="(Trans)glycosidases"/>
    <property type="match status" value="1"/>
</dbReference>
<dbReference type="Gene3D" id="1.10.10.470">
    <property type="entry name" value="Maltooligosyl trehalose synthase, domain 4"/>
    <property type="match status" value="1"/>
</dbReference>
<dbReference type="PANTHER" id="PTHR10357:SF216">
    <property type="entry name" value="MALTOOLIGOSYL TREHALOSE SYNTHASE-RELATED"/>
    <property type="match status" value="1"/>
</dbReference>